<evidence type="ECO:0000256" key="5">
    <source>
        <dbReference type="ARBA" id="ARBA00023136"/>
    </source>
</evidence>
<dbReference type="InterPro" id="IPR023997">
    <property type="entry name" value="TonB-dep_OMP_SusC/RagA_CS"/>
</dbReference>
<keyword evidence="10" id="KW-1185">Reference proteome</keyword>
<evidence type="ECO:0000256" key="4">
    <source>
        <dbReference type="ARBA" id="ARBA00022692"/>
    </source>
</evidence>
<dbReference type="InterPro" id="IPR037066">
    <property type="entry name" value="Plug_dom_sf"/>
</dbReference>
<dbReference type="Gene3D" id="2.60.40.1120">
    <property type="entry name" value="Carboxypeptidase-like, regulatory domain"/>
    <property type="match status" value="1"/>
</dbReference>
<gene>
    <name evidence="9" type="ORF">GCM10023189_52150</name>
</gene>
<dbReference type="Proteomes" id="UP001501175">
    <property type="component" value="Unassembled WGS sequence"/>
</dbReference>
<evidence type="ECO:0000256" key="3">
    <source>
        <dbReference type="ARBA" id="ARBA00022452"/>
    </source>
</evidence>
<proteinExistence type="inferred from homology"/>
<evidence type="ECO:0000313" key="10">
    <source>
        <dbReference type="Proteomes" id="UP001501175"/>
    </source>
</evidence>
<dbReference type="SUPFAM" id="SSF56935">
    <property type="entry name" value="Porins"/>
    <property type="match status" value="1"/>
</dbReference>
<keyword evidence="4 7" id="KW-0812">Transmembrane</keyword>
<evidence type="ECO:0000256" key="7">
    <source>
        <dbReference type="PROSITE-ProRule" id="PRU01360"/>
    </source>
</evidence>
<keyword evidence="3 7" id="KW-1134">Transmembrane beta strand</keyword>
<evidence type="ECO:0000313" key="9">
    <source>
        <dbReference type="EMBL" id="GAA4467827.1"/>
    </source>
</evidence>
<dbReference type="InterPro" id="IPR036942">
    <property type="entry name" value="Beta-barrel_TonB_sf"/>
</dbReference>
<feature type="domain" description="TonB-dependent receptor plug" evidence="8">
    <location>
        <begin position="101"/>
        <end position="204"/>
    </location>
</feature>
<keyword evidence="2 7" id="KW-0813">Transport</keyword>
<dbReference type="InterPro" id="IPR023996">
    <property type="entry name" value="TonB-dep_OMP_SusC/RagA"/>
</dbReference>
<evidence type="ECO:0000256" key="2">
    <source>
        <dbReference type="ARBA" id="ARBA00022448"/>
    </source>
</evidence>
<dbReference type="InterPro" id="IPR012910">
    <property type="entry name" value="Plug_dom"/>
</dbReference>
<dbReference type="Pfam" id="PF07715">
    <property type="entry name" value="Plug"/>
    <property type="match status" value="1"/>
</dbReference>
<name>A0ABP8NM41_9BACT</name>
<evidence type="ECO:0000256" key="1">
    <source>
        <dbReference type="ARBA" id="ARBA00004571"/>
    </source>
</evidence>
<dbReference type="InterPro" id="IPR008969">
    <property type="entry name" value="CarboxyPept-like_regulatory"/>
</dbReference>
<dbReference type="EMBL" id="BAABHD010000083">
    <property type="protein sequence ID" value="GAA4467827.1"/>
    <property type="molecule type" value="Genomic_DNA"/>
</dbReference>
<dbReference type="SUPFAM" id="SSF49464">
    <property type="entry name" value="Carboxypeptidase regulatory domain-like"/>
    <property type="match status" value="1"/>
</dbReference>
<comment type="subcellular location">
    <subcellularLocation>
        <location evidence="1 7">Cell outer membrane</location>
        <topology evidence="1 7">Multi-pass membrane protein</topology>
    </subcellularLocation>
</comment>
<organism evidence="9 10">
    <name type="scientific">Nibrella saemangeumensis</name>
    <dbReference type="NCBI Taxonomy" id="1084526"/>
    <lineage>
        <taxon>Bacteria</taxon>
        <taxon>Pseudomonadati</taxon>
        <taxon>Bacteroidota</taxon>
        <taxon>Cytophagia</taxon>
        <taxon>Cytophagales</taxon>
        <taxon>Spirosomataceae</taxon>
        <taxon>Nibrella</taxon>
    </lineage>
</organism>
<dbReference type="Gene3D" id="2.40.170.20">
    <property type="entry name" value="TonB-dependent receptor, beta-barrel domain"/>
    <property type="match status" value="1"/>
</dbReference>
<protein>
    <submittedName>
        <fullName evidence="9">TonB-dependent receptor</fullName>
    </submittedName>
</protein>
<evidence type="ECO:0000259" key="8">
    <source>
        <dbReference type="Pfam" id="PF07715"/>
    </source>
</evidence>
<accession>A0ABP8NM41</accession>
<dbReference type="Gene3D" id="2.170.130.10">
    <property type="entry name" value="TonB-dependent receptor, plug domain"/>
    <property type="match status" value="1"/>
</dbReference>
<dbReference type="NCBIfam" id="TIGR04057">
    <property type="entry name" value="SusC_RagA_signa"/>
    <property type="match status" value="1"/>
</dbReference>
<dbReference type="Pfam" id="PF13715">
    <property type="entry name" value="CarbopepD_reg_2"/>
    <property type="match status" value="1"/>
</dbReference>
<comment type="similarity">
    <text evidence="7">Belongs to the TonB-dependent receptor family.</text>
</comment>
<dbReference type="InterPro" id="IPR039426">
    <property type="entry name" value="TonB-dep_rcpt-like"/>
</dbReference>
<sequence>MAHTARSQSVSGRIIAAENNEPLPGVSVLIKGTTQGTTTDNAGRYTLRVPNANATLVISFIGYVKQEVAVRGRSSIDITLETDTKALDEVVVVGYGTQEKVNLTGSVGVADRKRLENRPIASVGEGLQGVIPNLNVNVRNGDPSQAITFNIRGYESINGGSPLVLVDNVPMDLNRVNPNDIESISVLKDASASAVYGARAAFGVVLVTTKSGKAGKVNVNLSTQFSLAKPIFNMDVVTNPYDFVQARNMANIRTSGVPTYDADMVAGTKAYSENPASAPLWKVVNGNLRYYGYNDYQNSIMTDFAPTSQHDLSVSGGSDKSKYLVSLGYFSKDGYLRYNNEQFKRYNVLMKADFKVNDWISLDEKVIFNSQNSDKPHFYNWDVNINSLARVPPIMPIQFPDLPFYVNPGDREKYAPYIGKYFGGTNFFPYLLDGGRTTYTNNDLWLTQGVTLTPLKGLRIRSDFSYNIFNRMYEDVQSKIEIVDANLLAANLVSNGFSGDDWIRNENNYNQYYVFNAYAEYALPRIGNHNVTAMIGFNQERGLNRYVGAQARALITPLVTDLNATTGTQQTFGGKSHVALRGAFYRLNYNFNERYLVEFNGRYDGTSRFPKASRFGFFPSVSAGWRISNEKFMAGTSSWLDNLKLRASYGTLGNQLLGNNFYPYVSTMGTGQSPYMFTNALIPFVSPAGLVSPTLTWESVVSKNVGLDVTMLRGRLDASFDLFTRDTKDMLMDVSYPAILGTAAPKENAADLRTKGWELALTWRDKFKRDWSYDVSLALSDWTATITKFNNPSGALPNNSNIYYVGQKLGEIWGFETAGIFQTADEVASAAKQTNIGANWRPGDIRYVDLNGDGVISLGKNTLADPGDRKIIGNTTPRYTFGINGGIGYKSLRLTMFFQGIGKKDHWPTSDNWTWFFPFNAGHVEKYYITDTWREDNRDAYFPAAHISTNDKKNVQVQSRYLQSAAYIRLKNISLSYELPQGFLNKIGVGRAQIFATGMNLWEYTKMRKPLDPEAIQAPAIEYPMQRISTLGLNVSF</sequence>
<dbReference type="PROSITE" id="PS52016">
    <property type="entry name" value="TONB_DEPENDENT_REC_3"/>
    <property type="match status" value="1"/>
</dbReference>
<keyword evidence="9" id="KW-0675">Receptor</keyword>
<keyword evidence="5 7" id="KW-0472">Membrane</keyword>
<comment type="caution">
    <text evidence="9">The sequence shown here is derived from an EMBL/GenBank/DDBJ whole genome shotgun (WGS) entry which is preliminary data.</text>
</comment>
<evidence type="ECO:0000256" key="6">
    <source>
        <dbReference type="ARBA" id="ARBA00023237"/>
    </source>
</evidence>
<keyword evidence="6 7" id="KW-0998">Cell outer membrane</keyword>
<dbReference type="NCBIfam" id="TIGR04056">
    <property type="entry name" value="OMP_RagA_SusC"/>
    <property type="match status" value="1"/>
</dbReference>
<reference evidence="10" key="1">
    <citation type="journal article" date="2019" name="Int. J. Syst. Evol. Microbiol.">
        <title>The Global Catalogue of Microorganisms (GCM) 10K type strain sequencing project: providing services to taxonomists for standard genome sequencing and annotation.</title>
        <authorList>
            <consortium name="The Broad Institute Genomics Platform"/>
            <consortium name="The Broad Institute Genome Sequencing Center for Infectious Disease"/>
            <person name="Wu L."/>
            <person name="Ma J."/>
        </authorList>
    </citation>
    <scope>NUCLEOTIDE SEQUENCE [LARGE SCALE GENOMIC DNA]</scope>
    <source>
        <strain evidence="10">JCM 17927</strain>
    </source>
</reference>